<dbReference type="GO" id="GO:0003700">
    <property type="term" value="F:DNA-binding transcription factor activity"/>
    <property type="evidence" value="ECO:0007669"/>
    <property type="project" value="InterPro"/>
</dbReference>
<dbReference type="InterPro" id="IPR036390">
    <property type="entry name" value="WH_DNA-bd_sf"/>
</dbReference>
<dbReference type="EMBL" id="FQUZ01000014">
    <property type="protein sequence ID" value="SHF17197.1"/>
    <property type="molecule type" value="Genomic_DNA"/>
</dbReference>
<dbReference type="InterPro" id="IPR008920">
    <property type="entry name" value="TF_FadR/GntR_C"/>
</dbReference>
<evidence type="ECO:0000313" key="5">
    <source>
        <dbReference type="EMBL" id="SHF17197.1"/>
    </source>
</evidence>
<organism evidence="5 6">
    <name type="scientific">Lampropedia hyalina DSM 16112</name>
    <dbReference type="NCBI Taxonomy" id="1122156"/>
    <lineage>
        <taxon>Bacteria</taxon>
        <taxon>Pseudomonadati</taxon>
        <taxon>Pseudomonadota</taxon>
        <taxon>Betaproteobacteria</taxon>
        <taxon>Burkholderiales</taxon>
        <taxon>Comamonadaceae</taxon>
        <taxon>Lampropedia</taxon>
    </lineage>
</organism>
<dbReference type="InterPro" id="IPR000524">
    <property type="entry name" value="Tscrpt_reg_HTH_GntR"/>
</dbReference>
<accession>A0A1M4ZHC1</accession>
<evidence type="ECO:0000256" key="3">
    <source>
        <dbReference type="ARBA" id="ARBA00023163"/>
    </source>
</evidence>
<evidence type="ECO:0000256" key="2">
    <source>
        <dbReference type="ARBA" id="ARBA00023125"/>
    </source>
</evidence>
<dbReference type="InterPro" id="IPR011711">
    <property type="entry name" value="GntR_C"/>
</dbReference>
<dbReference type="SMART" id="SM00345">
    <property type="entry name" value="HTH_GNTR"/>
    <property type="match status" value="1"/>
</dbReference>
<proteinExistence type="predicted"/>
<name>A0A1M4ZHC1_9BURK</name>
<evidence type="ECO:0000256" key="1">
    <source>
        <dbReference type="ARBA" id="ARBA00023015"/>
    </source>
</evidence>
<feature type="domain" description="HTH gntR-type" evidence="4">
    <location>
        <begin position="37"/>
        <end position="107"/>
    </location>
</feature>
<dbReference type="CDD" id="cd07377">
    <property type="entry name" value="WHTH_GntR"/>
    <property type="match status" value="1"/>
</dbReference>
<dbReference type="STRING" id="1122156.SAMN02745117_01455"/>
<dbReference type="GO" id="GO:0003677">
    <property type="term" value="F:DNA binding"/>
    <property type="evidence" value="ECO:0007669"/>
    <property type="project" value="UniProtKB-KW"/>
</dbReference>
<dbReference type="Pfam" id="PF00392">
    <property type="entry name" value="GntR"/>
    <property type="match status" value="1"/>
</dbReference>
<sequence>MAFSDAQTMTGSHGMQHDAQATAMLTKAIVYAPIGQASRAEQIIERLSNAIVSGLLQDEEQLPNEAELSRLLGVSPMTVREALNTLRVRGLIDTRRGRHGGSFVSRRSLQTLLSHHPLRLLASDYLADLGEYHLAVAGHSAKLATQRATPAELARFATLVEDFAQARAQADMRCLLALAGQAQSARLANQMLEVQAEWAPLVALLYDRPDTHAESVRTYRSVCSAMASGDDRLVRELMQHGIATLTDGLLACKLQLDAAASSSSTPPPAS</sequence>
<dbReference type="PROSITE" id="PS50949">
    <property type="entry name" value="HTH_GNTR"/>
    <property type="match status" value="1"/>
</dbReference>
<keyword evidence="2 5" id="KW-0238">DNA-binding</keyword>
<dbReference type="SUPFAM" id="SSF46785">
    <property type="entry name" value="Winged helix' DNA-binding domain"/>
    <property type="match status" value="1"/>
</dbReference>
<protein>
    <submittedName>
        <fullName evidence="5">DNA-binding transcriptional regulator, FadR family</fullName>
    </submittedName>
</protein>
<dbReference type="Pfam" id="PF07729">
    <property type="entry name" value="FCD"/>
    <property type="match status" value="1"/>
</dbReference>
<dbReference type="Gene3D" id="1.20.120.530">
    <property type="entry name" value="GntR ligand-binding domain-like"/>
    <property type="match status" value="1"/>
</dbReference>
<dbReference type="InterPro" id="IPR036388">
    <property type="entry name" value="WH-like_DNA-bd_sf"/>
</dbReference>
<dbReference type="PANTHER" id="PTHR43537:SF5">
    <property type="entry name" value="UXU OPERON TRANSCRIPTIONAL REGULATOR"/>
    <property type="match status" value="1"/>
</dbReference>
<dbReference type="AlphaFoldDB" id="A0A1M4ZHC1"/>
<dbReference type="SUPFAM" id="SSF48008">
    <property type="entry name" value="GntR ligand-binding domain-like"/>
    <property type="match status" value="1"/>
</dbReference>
<evidence type="ECO:0000313" key="6">
    <source>
        <dbReference type="Proteomes" id="UP000184327"/>
    </source>
</evidence>
<dbReference type="Gene3D" id="1.10.10.10">
    <property type="entry name" value="Winged helix-like DNA-binding domain superfamily/Winged helix DNA-binding domain"/>
    <property type="match status" value="1"/>
</dbReference>
<dbReference type="Proteomes" id="UP000184327">
    <property type="component" value="Unassembled WGS sequence"/>
</dbReference>
<reference evidence="5 6" key="1">
    <citation type="submission" date="2016-11" db="EMBL/GenBank/DDBJ databases">
        <authorList>
            <person name="Jaros S."/>
            <person name="Januszkiewicz K."/>
            <person name="Wedrychowicz H."/>
        </authorList>
    </citation>
    <scope>NUCLEOTIDE SEQUENCE [LARGE SCALE GENOMIC DNA]</scope>
    <source>
        <strain evidence="5 6">DSM 16112</strain>
    </source>
</reference>
<dbReference type="PRINTS" id="PR00035">
    <property type="entry name" value="HTHGNTR"/>
</dbReference>
<dbReference type="PANTHER" id="PTHR43537">
    <property type="entry name" value="TRANSCRIPTIONAL REGULATOR, GNTR FAMILY"/>
    <property type="match status" value="1"/>
</dbReference>
<gene>
    <name evidence="5" type="ORF">SAMN02745117_01455</name>
</gene>
<keyword evidence="1" id="KW-0805">Transcription regulation</keyword>
<keyword evidence="6" id="KW-1185">Reference proteome</keyword>
<keyword evidence="3" id="KW-0804">Transcription</keyword>
<evidence type="ECO:0000259" key="4">
    <source>
        <dbReference type="PROSITE" id="PS50949"/>
    </source>
</evidence>